<protein>
    <submittedName>
        <fullName evidence="2">Uncharacterized protein</fullName>
    </submittedName>
</protein>
<feature type="region of interest" description="Disordered" evidence="1">
    <location>
        <begin position="681"/>
        <end position="782"/>
    </location>
</feature>
<reference evidence="2 3" key="1">
    <citation type="submission" date="2013-12" db="EMBL/GenBank/DDBJ databases">
        <authorList>
            <person name="Cubeta M."/>
            <person name="Pakala S."/>
            <person name="Fedorova N."/>
            <person name="Thomas E."/>
            <person name="Dean R."/>
            <person name="Jabaji S."/>
            <person name="Neate S."/>
            <person name="Toda T."/>
            <person name="Tavantzis S."/>
            <person name="Vilgalys R."/>
            <person name="Bharathan N."/>
            <person name="Pakala S."/>
            <person name="Losada L.S."/>
            <person name="Zafar N."/>
            <person name="Nierman W."/>
        </authorList>
    </citation>
    <scope>NUCLEOTIDE SEQUENCE [LARGE SCALE GENOMIC DNA]</scope>
    <source>
        <strain evidence="2 3">123E</strain>
    </source>
</reference>
<evidence type="ECO:0000313" key="2">
    <source>
        <dbReference type="EMBL" id="KEP47060.1"/>
    </source>
</evidence>
<feature type="compositionally biased region" description="Low complexity" evidence="1">
    <location>
        <begin position="1216"/>
        <end position="1231"/>
    </location>
</feature>
<feature type="compositionally biased region" description="Acidic residues" evidence="1">
    <location>
        <begin position="767"/>
        <end position="776"/>
    </location>
</feature>
<feature type="non-terminal residue" evidence="2">
    <location>
        <position position="1242"/>
    </location>
</feature>
<dbReference type="AlphaFoldDB" id="A0A074RNX6"/>
<dbReference type="HOGENOM" id="CLU_007161_0_0_1"/>
<dbReference type="OrthoDB" id="3215280at2759"/>
<evidence type="ECO:0000313" key="3">
    <source>
        <dbReference type="Proteomes" id="UP000027456"/>
    </source>
</evidence>
<dbReference type="Proteomes" id="UP000027456">
    <property type="component" value="Unassembled WGS sequence"/>
</dbReference>
<name>A0A074RNX6_9AGAM</name>
<accession>A0A074RNX6</accession>
<dbReference type="EMBL" id="AZST01000852">
    <property type="protein sequence ID" value="KEP47060.1"/>
    <property type="molecule type" value="Genomic_DNA"/>
</dbReference>
<keyword evidence="3" id="KW-1185">Reference proteome</keyword>
<feature type="compositionally biased region" description="Pro residues" evidence="1">
    <location>
        <begin position="1136"/>
        <end position="1163"/>
    </location>
</feature>
<proteinExistence type="predicted"/>
<feature type="region of interest" description="Disordered" evidence="1">
    <location>
        <begin position="1210"/>
        <end position="1242"/>
    </location>
</feature>
<gene>
    <name evidence="2" type="ORF">V565_169650</name>
</gene>
<evidence type="ECO:0000256" key="1">
    <source>
        <dbReference type="SAM" id="MobiDB-lite"/>
    </source>
</evidence>
<organism evidence="2 3">
    <name type="scientific">Rhizoctonia solani 123E</name>
    <dbReference type="NCBI Taxonomy" id="1423351"/>
    <lineage>
        <taxon>Eukaryota</taxon>
        <taxon>Fungi</taxon>
        <taxon>Dikarya</taxon>
        <taxon>Basidiomycota</taxon>
        <taxon>Agaricomycotina</taxon>
        <taxon>Agaricomycetes</taxon>
        <taxon>Cantharellales</taxon>
        <taxon>Ceratobasidiaceae</taxon>
        <taxon>Rhizoctonia</taxon>
    </lineage>
</organism>
<feature type="region of interest" description="Disordered" evidence="1">
    <location>
        <begin position="1"/>
        <end position="30"/>
    </location>
</feature>
<comment type="caution">
    <text evidence="2">The sequence shown here is derived from an EMBL/GenBank/DDBJ whole genome shotgun (WGS) entry which is preliminary data.</text>
</comment>
<feature type="compositionally biased region" description="Polar residues" evidence="1">
    <location>
        <begin position="1167"/>
        <end position="1180"/>
    </location>
</feature>
<feature type="compositionally biased region" description="Basic and acidic residues" evidence="1">
    <location>
        <begin position="1065"/>
        <end position="1081"/>
    </location>
</feature>
<feature type="region of interest" description="Disordered" evidence="1">
    <location>
        <begin position="1059"/>
        <end position="1189"/>
    </location>
</feature>
<sequence length="1242" mass="139717">MDAGEERAGSSPEPSEDGQAKRNQPRTRRKVTYKLMQVHKDWVRPNFTTFVTKIGRRGAKGDTAKGYCTNNVTPRFISEFHKDDGEEETKKLQSEAEFAIYVYLSNLWKKERQRIKKLDGPNDETGSGPSKYHPQYYWAEANGDRIAGALEEKIKKDPELGGNQEQGKWKSQAQREKAQHAVAAKSKEPLSDKEKMTYIKDWCKRMEMLVKQGEERAGIQSLIHFGALDIKEVDGEEKKYMKFLSFTSAKSGGYTRTKDFNDSEERFGNYVADTMGTQVERSIPIAIVPADDGAPVIPELPNNPVLPLLRTLVRSAMNAQWLFAGGQGKVPWTEIAKSIAEGNYDWVNKARLPTERLPSGKCVRFIDPGEMTVNECLIWLRHLKRRQLGELDTSSHFQFQQTYTNRTHVFPEWSKSCNKKPARRAHTDVYLVKFKGYLDRPETYDPIPYDDISWEYFYRDTGKAGLIHICKMHWLGLPSRPKAPIPPQISNTEVETYQAWFDSIKETQETVYGQIFSILKLVNRLDRGVPIIAQEELWRLANEKLRKIPMSIPQSTPSTSALQQWLASPWVASYLLAPHESGKTGSPTFFEDWQHRSRTGPLYHPLSKTFRGGRLGVAWLIRGLLKHLATVGAAAGVLKLPKDAPPGSDFTRLTLSDWDRGTTWLAAWHSLLEEACHSLESTVRERQKPAVTSSSEVDDRTSVEDGAPFDPKLDHIMGPTEDIDTYSSKPRASIPRKAKASPSYVDPYAELDEERSELAGSPSSSDAEGETSDNDDDKIPLERKLPTLLQAAKVKPGNYDERVCVFGPRPKAKAATPLDCGPEKIREGVDEYFQMTTVLFSTYQSMKFNHGLPYTTKLRDWIYEHTLSIEEPRRHLISTILLQRLTWRQAHVVWPNAESQYREFQDAFRRGSALLVAIQNAKNQGKTGPDMADIATREDELTAQVWTTRLMFNQFADFAILSTKYANKLRDRFLTIPLNAEYRELEQIVAVIRDWRQDYSVLTQDLRDTRKSIDELHQLDEYVPQVQNCWFWYGNPSGFVLNEKAADLVKTIPCSTEIAEESDEEKSCADKLQPEDRDRLQGIKPIPSAPSSIVDPVKESVGGSGAESNGSKVGATQDAPAEQTKATGAMSKSRPRPVPVPKPRPPPSPSPVPEPQIPEPTTPTLPVTNSLSHSSGPSLQESREFPASIMSAMGASDPLITVDLVATRTGLPNADSSTKSKTKATPKLAPTIELPKLDTRLS</sequence>